<feature type="modified residue" description="4-aspartylphosphate" evidence="4">
    <location>
        <position position="54"/>
    </location>
</feature>
<dbReference type="SMART" id="SM00448">
    <property type="entry name" value="REC"/>
    <property type="match status" value="1"/>
</dbReference>
<dbReference type="InterPro" id="IPR036388">
    <property type="entry name" value="WH-like_DNA-bd_sf"/>
</dbReference>
<comment type="function">
    <text evidence="3">May play the central regulatory role in sporulation. It may be an element of the effector pathway responsible for the activation of sporulation genes in response to nutritional stress. Spo0A may act in concert with spo0H (a sigma factor) to control the expression of some genes that are critical to the sporulation process.</text>
</comment>
<dbReference type="OrthoDB" id="9779069at2"/>
<dbReference type="Pfam" id="PF03861">
    <property type="entry name" value="ANTAR"/>
    <property type="match status" value="1"/>
</dbReference>
<dbReference type="SUPFAM" id="SSF52172">
    <property type="entry name" value="CheY-like"/>
    <property type="match status" value="1"/>
</dbReference>
<feature type="domain" description="Response regulatory" evidence="5">
    <location>
        <begin position="4"/>
        <end position="119"/>
    </location>
</feature>
<sequence>MSIRIIVADDEPITRMDIAEMLKEVGCNVVGKAADGFDAVELCKKNKPDVVLLDIKMPLLDGLMAAKMIRENNMAKAVVLLSAYSGQEFVEKAKNSGALAYLVKPIMKESLLPTVELALHRANEIETIKKEHMQTKEKLESRTIINRAKGLLMQTKDISEEEAYGYIKKMSRIKGCAMKDIAQVILIQEKDELQDD</sequence>
<dbReference type="InterPro" id="IPR005561">
    <property type="entry name" value="ANTAR"/>
</dbReference>
<evidence type="ECO:0000256" key="2">
    <source>
        <dbReference type="ARBA" id="ARBA00022553"/>
    </source>
</evidence>
<reference evidence="7 8" key="1">
    <citation type="submission" date="2019-03" db="EMBL/GenBank/DDBJ databases">
        <title>Genomic Encyclopedia of Type Strains, Phase IV (KMG-IV): sequencing the most valuable type-strain genomes for metagenomic binning, comparative biology and taxonomic classification.</title>
        <authorList>
            <person name="Goeker M."/>
        </authorList>
    </citation>
    <scope>NUCLEOTIDE SEQUENCE [LARGE SCALE GENOMIC DNA]</scope>
    <source>
        <strain evidence="7 8">DSM 24176</strain>
    </source>
</reference>
<evidence type="ECO:0000313" key="8">
    <source>
        <dbReference type="Proteomes" id="UP000294545"/>
    </source>
</evidence>
<keyword evidence="2 4" id="KW-0597">Phosphoprotein</keyword>
<dbReference type="InterPro" id="IPR001789">
    <property type="entry name" value="Sig_transdc_resp-reg_receiver"/>
</dbReference>
<keyword evidence="8" id="KW-1185">Reference proteome</keyword>
<dbReference type="Gene3D" id="3.40.50.2300">
    <property type="match status" value="1"/>
</dbReference>
<dbReference type="InterPro" id="IPR008327">
    <property type="entry name" value="Sig_transdc_resp-reg_antiterm"/>
</dbReference>
<dbReference type="PROSITE" id="PS50110">
    <property type="entry name" value="RESPONSE_REGULATORY"/>
    <property type="match status" value="1"/>
</dbReference>
<dbReference type="Pfam" id="PF00072">
    <property type="entry name" value="Response_reg"/>
    <property type="match status" value="1"/>
</dbReference>
<dbReference type="PROSITE" id="PS50921">
    <property type="entry name" value="ANTAR"/>
    <property type="match status" value="1"/>
</dbReference>
<dbReference type="EMBL" id="SMGQ01000011">
    <property type="protein sequence ID" value="TCK98804.1"/>
    <property type="molecule type" value="Genomic_DNA"/>
</dbReference>
<evidence type="ECO:0000259" key="5">
    <source>
        <dbReference type="PROSITE" id="PS50110"/>
    </source>
</evidence>
<dbReference type="SMART" id="SM01012">
    <property type="entry name" value="ANTAR"/>
    <property type="match status" value="1"/>
</dbReference>
<accession>A0A4R1N402</accession>
<dbReference type="PIRSF" id="PIRSF036382">
    <property type="entry name" value="RR_antiterm"/>
    <property type="match status" value="1"/>
</dbReference>
<evidence type="ECO:0000256" key="1">
    <source>
        <dbReference type="ARBA" id="ARBA00018672"/>
    </source>
</evidence>
<dbReference type="Proteomes" id="UP000294545">
    <property type="component" value="Unassembled WGS sequence"/>
</dbReference>
<proteinExistence type="predicted"/>
<evidence type="ECO:0000256" key="3">
    <source>
        <dbReference type="ARBA" id="ARBA00024867"/>
    </source>
</evidence>
<dbReference type="PANTHER" id="PTHR44591:SF3">
    <property type="entry name" value="RESPONSE REGULATORY DOMAIN-CONTAINING PROTEIN"/>
    <property type="match status" value="1"/>
</dbReference>
<dbReference type="RefSeq" id="WP_132281949.1">
    <property type="nucleotide sequence ID" value="NZ_SMGQ01000011.1"/>
</dbReference>
<dbReference type="PANTHER" id="PTHR44591">
    <property type="entry name" value="STRESS RESPONSE REGULATOR PROTEIN 1"/>
    <property type="match status" value="1"/>
</dbReference>
<dbReference type="InterPro" id="IPR011006">
    <property type="entry name" value="CheY-like_superfamily"/>
</dbReference>
<evidence type="ECO:0000313" key="7">
    <source>
        <dbReference type="EMBL" id="TCK98804.1"/>
    </source>
</evidence>
<dbReference type="GO" id="GO:0003723">
    <property type="term" value="F:RNA binding"/>
    <property type="evidence" value="ECO:0007669"/>
    <property type="project" value="InterPro"/>
</dbReference>
<comment type="caution">
    <text evidence="7">The sequence shown here is derived from an EMBL/GenBank/DDBJ whole genome shotgun (WGS) entry which is preliminary data.</text>
</comment>
<protein>
    <recommendedName>
        <fullName evidence="1">Stage 0 sporulation protein A homolog</fullName>
    </recommendedName>
</protein>
<gene>
    <name evidence="7" type="ORF">EDC19_1243</name>
</gene>
<feature type="domain" description="ANTAR" evidence="6">
    <location>
        <begin position="125"/>
        <end position="186"/>
    </location>
</feature>
<name>A0A4R1N402_9FIRM</name>
<dbReference type="InterPro" id="IPR050595">
    <property type="entry name" value="Bact_response_regulator"/>
</dbReference>
<evidence type="ECO:0000256" key="4">
    <source>
        <dbReference type="PROSITE-ProRule" id="PRU00169"/>
    </source>
</evidence>
<dbReference type="GO" id="GO:0000160">
    <property type="term" value="P:phosphorelay signal transduction system"/>
    <property type="evidence" value="ECO:0007669"/>
    <property type="project" value="InterPro"/>
</dbReference>
<dbReference type="AlphaFoldDB" id="A0A4R1N402"/>
<dbReference type="Gene3D" id="1.10.10.10">
    <property type="entry name" value="Winged helix-like DNA-binding domain superfamily/Winged helix DNA-binding domain"/>
    <property type="match status" value="1"/>
</dbReference>
<organism evidence="7 8">
    <name type="scientific">Natranaerovirga hydrolytica</name>
    <dbReference type="NCBI Taxonomy" id="680378"/>
    <lineage>
        <taxon>Bacteria</taxon>
        <taxon>Bacillati</taxon>
        <taxon>Bacillota</taxon>
        <taxon>Clostridia</taxon>
        <taxon>Lachnospirales</taxon>
        <taxon>Natranaerovirgaceae</taxon>
        <taxon>Natranaerovirga</taxon>
    </lineage>
</organism>
<evidence type="ECO:0000259" key="6">
    <source>
        <dbReference type="PROSITE" id="PS50921"/>
    </source>
</evidence>